<organism evidence="1 2">
    <name type="scientific">Thermoflavimicrobium dichotomicum</name>
    <dbReference type="NCBI Taxonomy" id="46223"/>
    <lineage>
        <taxon>Bacteria</taxon>
        <taxon>Bacillati</taxon>
        <taxon>Bacillota</taxon>
        <taxon>Bacilli</taxon>
        <taxon>Bacillales</taxon>
        <taxon>Thermoactinomycetaceae</taxon>
        <taxon>Thermoflavimicrobium</taxon>
    </lineage>
</organism>
<evidence type="ECO:0000313" key="2">
    <source>
        <dbReference type="Proteomes" id="UP000199545"/>
    </source>
</evidence>
<dbReference type="STRING" id="46223.SAMN05421852_10511"/>
<proteinExistence type="predicted"/>
<protein>
    <submittedName>
        <fullName evidence="1">Uncharacterized protein</fullName>
    </submittedName>
</protein>
<reference evidence="1 2" key="1">
    <citation type="submission" date="2016-10" db="EMBL/GenBank/DDBJ databases">
        <authorList>
            <person name="de Groot N.N."/>
        </authorList>
    </citation>
    <scope>NUCLEOTIDE SEQUENCE [LARGE SCALE GENOMIC DNA]</scope>
    <source>
        <strain evidence="1 2">DSM 44778</strain>
    </source>
</reference>
<dbReference type="AlphaFoldDB" id="A0A1I3NXJ3"/>
<sequence length="47" mass="5222">MAFSIKIWFVDQVFVICLSTDPQHYQRDKNGVKSVGMGSLPSDCDGT</sequence>
<keyword evidence="2" id="KW-1185">Reference proteome</keyword>
<name>A0A1I3NXJ3_9BACL</name>
<dbReference type="EMBL" id="FORR01000005">
    <property type="protein sequence ID" value="SFJ13939.1"/>
    <property type="molecule type" value="Genomic_DNA"/>
</dbReference>
<accession>A0A1I3NXJ3</accession>
<gene>
    <name evidence="1" type="ORF">SAMN05421852_10511</name>
</gene>
<dbReference type="Proteomes" id="UP000199545">
    <property type="component" value="Unassembled WGS sequence"/>
</dbReference>
<evidence type="ECO:0000313" key="1">
    <source>
        <dbReference type="EMBL" id="SFJ13939.1"/>
    </source>
</evidence>